<dbReference type="Proteomes" id="UP000815325">
    <property type="component" value="Unassembled WGS sequence"/>
</dbReference>
<gene>
    <name evidence="3" type="ORF">DUNSADRAFT_7885</name>
</gene>
<keyword evidence="2" id="KW-1133">Transmembrane helix</keyword>
<accession>A0ABQ7FUA1</accession>
<feature type="region of interest" description="Disordered" evidence="1">
    <location>
        <begin position="67"/>
        <end position="97"/>
    </location>
</feature>
<feature type="region of interest" description="Disordered" evidence="1">
    <location>
        <begin position="118"/>
        <end position="174"/>
    </location>
</feature>
<proteinExistence type="predicted"/>
<evidence type="ECO:0000313" key="3">
    <source>
        <dbReference type="EMBL" id="KAF5825641.1"/>
    </source>
</evidence>
<feature type="compositionally biased region" description="Acidic residues" evidence="1">
    <location>
        <begin position="146"/>
        <end position="159"/>
    </location>
</feature>
<reference evidence="3" key="1">
    <citation type="submission" date="2017-08" db="EMBL/GenBank/DDBJ databases">
        <authorList>
            <person name="Polle J.E."/>
            <person name="Barry K."/>
            <person name="Cushman J."/>
            <person name="Schmutz J."/>
            <person name="Tran D."/>
            <person name="Hathwaick L.T."/>
            <person name="Yim W.C."/>
            <person name="Jenkins J."/>
            <person name="Mckie-Krisberg Z.M."/>
            <person name="Prochnik S."/>
            <person name="Lindquist E."/>
            <person name="Dockter R.B."/>
            <person name="Adam C."/>
            <person name="Molina H."/>
            <person name="Bunkerborg J."/>
            <person name="Jin E."/>
            <person name="Buchheim M."/>
            <person name="Magnuson J."/>
        </authorList>
    </citation>
    <scope>NUCLEOTIDE SEQUENCE</scope>
    <source>
        <strain evidence="3">CCAP 19/18</strain>
    </source>
</reference>
<organism evidence="3 4">
    <name type="scientific">Dunaliella salina</name>
    <name type="common">Green alga</name>
    <name type="synonym">Protococcus salinus</name>
    <dbReference type="NCBI Taxonomy" id="3046"/>
    <lineage>
        <taxon>Eukaryota</taxon>
        <taxon>Viridiplantae</taxon>
        <taxon>Chlorophyta</taxon>
        <taxon>core chlorophytes</taxon>
        <taxon>Chlorophyceae</taxon>
        <taxon>CS clade</taxon>
        <taxon>Chlamydomonadales</taxon>
        <taxon>Dunaliellaceae</taxon>
        <taxon>Dunaliella</taxon>
    </lineage>
</organism>
<keyword evidence="2" id="KW-0472">Membrane</keyword>
<feature type="transmembrane region" description="Helical" evidence="2">
    <location>
        <begin position="178"/>
        <end position="203"/>
    </location>
</feature>
<name>A0ABQ7FUA1_DUNSA</name>
<feature type="non-terminal residue" evidence="3">
    <location>
        <position position="1"/>
    </location>
</feature>
<keyword evidence="2" id="KW-0812">Transmembrane</keyword>
<evidence type="ECO:0000313" key="4">
    <source>
        <dbReference type="Proteomes" id="UP000815325"/>
    </source>
</evidence>
<evidence type="ECO:0000256" key="2">
    <source>
        <dbReference type="SAM" id="Phobius"/>
    </source>
</evidence>
<keyword evidence="4" id="KW-1185">Reference proteome</keyword>
<dbReference type="EMBL" id="MU072311">
    <property type="protein sequence ID" value="KAF5825641.1"/>
    <property type="molecule type" value="Genomic_DNA"/>
</dbReference>
<evidence type="ECO:0000256" key="1">
    <source>
        <dbReference type="SAM" id="MobiDB-lite"/>
    </source>
</evidence>
<protein>
    <submittedName>
        <fullName evidence="3">Uncharacterized protein</fullName>
    </submittedName>
</protein>
<comment type="caution">
    <text evidence="3">The sequence shown here is derived from an EMBL/GenBank/DDBJ whole genome shotgun (WGS) entry which is preliminary data.</text>
</comment>
<sequence length="253" mass="26471">ATDPCNAGAMICLDIQLAVPYSDVVNADVDGSQGLVSSYRAQLESNQRMKDSLHGFGQAIMATEFKLSQPDKQDEQPSSDAPGRRLAQGDSAPLDCSNLDATLSRRLRDLIISESDCEREVVQPQVEGNPPGRDPSAPAPPGGGDDVIEEGPPVDDEDPGGGGGGGGSSSSSSSSDQLGLILGLALGLGLGIPALVGAVYVAVRMRRSKEDTAIAAFARLVRIHAGVPIGFLHLTQGTEMFHGTHHLRLRRQN</sequence>